<proteinExistence type="predicted"/>
<dbReference type="PIRSF" id="PIRSF001500">
    <property type="entry name" value="Chor_mut_pdt_Ppr"/>
    <property type="match status" value="1"/>
</dbReference>
<dbReference type="GO" id="GO:0005737">
    <property type="term" value="C:cytoplasm"/>
    <property type="evidence" value="ECO:0007669"/>
    <property type="project" value="TreeGrafter"/>
</dbReference>
<evidence type="ECO:0000256" key="6">
    <source>
        <dbReference type="ARBA" id="ARBA00023239"/>
    </source>
</evidence>
<dbReference type="EC" id="4.2.1.51" evidence="2"/>
<gene>
    <name evidence="10" type="ORF">NLU13_6087</name>
</gene>
<name>A0AA39GF86_SARSR</name>
<comment type="catalytic activity">
    <reaction evidence="7">
        <text>prephenate + H(+) = 3-phenylpyruvate + CO2 + H2O</text>
        <dbReference type="Rhea" id="RHEA:21648"/>
        <dbReference type="ChEBI" id="CHEBI:15377"/>
        <dbReference type="ChEBI" id="CHEBI:15378"/>
        <dbReference type="ChEBI" id="CHEBI:16526"/>
        <dbReference type="ChEBI" id="CHEBI:18005"/>
        <dbReference type="ChEBI" id="CHEBI:29934"/>
        <dbReference type="EC" id="4.2.1.51"/>
    </reaction>
</comment>
<feature type="domain" description="ACT" evidence="9">
    <location>
        <begin position="254"/>
        <end position="331"/>
    </location>
</feature>
<dbReference type="Gene3D" id="3.30.70.260">
    <property type="match status" value="1"/>
</dbReference>
<keyword evidence="4" id="KW-0057">Aromatic amino acid biosynthesis</keyword>
<dbReference type="SUPFAM" id="SSF53850">
    <property type="entry name" value="Periplasmic binding protein-like II"/>
    <property type="match status" value="1"/>
</dbReference>
<dbReference type="InterPro" id="IPR001086">
    <property type="entry name" value="Preph_deHydtase"/>
</dbReference>
<dbReference type="PANTHER" id="PTHR21022">
    <property type="entry name" value="PREPHENATE DEHYDRATASE P PROTEIN"/>
    <property type="match status" value="1"/>
</dbReference>
<dbReference type="GO" id="GO:0009094">
    <property type="term" value="P:L-phenylalanine biosynthetic process"/>
    <property type="evidence" value="ECO:0007669"/>
    <property type="project" value="UniProtKB-KW"/>
</dbReference>
<feature type="domain" description="Prephenate dehydratase" evidence="8">
    <location>
        <begin position="8"/>
        <end position="226"/>
    </location>
</feature>
<protein>
    <recommendedName>
        <fullName evidence="2">prephenate dehydratase</fullName>
        <ecNumber evidence="2">4.2.1.51</ecNumber>
    </recommendedName>
</protein>
<sequence length="334" mass="36493">MASGQKPAVSYLGPTASYSHQAVRQMFPEESWTLEPVYTIDDVFEQVQSGSTKVGVVPFENSTNGSVVFTLDDLADRAGIFPDITVVGEIFVDVHHFLVGHFPSEPSSAAVVSPDGSGTCTPTAYDPAPLKPRAKPLCSLQHVKRLYSHPQAFGQCNAFTAAYLRGVEVFEVSSTSKAAEIVAADETGTWAAISSELAAEMHPVDVLAKSIEDRKDNTTRFLVISTDTKIQDSWDVRRRVPPAGEGGLGSKSMISFTVPHSAPGALAEALSCFKAFEVNLTSINSRPSLEKPFHYLFFVEFEGKRGEERVEGALEKVGRVAESWRWLGSWERYR</sequence>
<dbReference type="Pfam" id="PF00800">
    <property type="entry name" value="PDT"/>
    <property type="match status" value="1"/>
</dbReference>
<dbReference type="Pfam" id="PF01842">
    <property type="entry name" value="ACT"/>
    <property type="match status" value="1"/>
</dbReference>
<comment type="caution">
    <text evidence="10">The sequence shown here is derived from an EMBL/GenBank/DDBJ whole genome shotgun (WGS) entry which is preliminary data.</text>
</comment>
<dbReference type="Proteomes" id="UP001175261">
    <property type="component" value="Unassembled WGS sequence"/>
</dbReference>
<dbReference type="FunFam" id="3.40.190.10:FF:000034">
    <property type="entry name" value="Chorismate mutase/prephenate dehydratase"/>
    <property type="match status" value="1"/>
</dbReference>
<evidence type="ECO:0000256" key="3">
    <source>
        <dbReference type="ARBA" id="ARBA00022605"/>
    </source>
</evidence>
<keyword evidence="11" id="KW-1185">Reference proteome</keyword>
<dbReference type="EMBL" id="JAPDFR010000005">
    <property type="protein sequence ID" value="KAK0386250.1"/>
    <property type="molecule type" value="Genomic_DNA"/>
</dbReference>
<dbReference type="CDD" id="cd04905">
    <property type="entry name" value="ACT_CM-PDT"/>
    <property type="match status" value="1"/>
</dbReference>
<dbReference type="PANTHER" id="PTHR21022:SF19">
    <property type="entry name" value="PREPHENATE DEHYDRATASE-RELATED"/>
    <property type="match status" value="1"/>
</dbReference>
<dbReference type="PROSITE" id="PS51671">
    <property type="entry name" value="ACT"/>
    <property type="match status" value="1"/>
</dbReference>
<accession>A0AA39GF86</accession>
<dbReference type="CDD" id="cd13532">
    <property type="entry name" value="PBP2_PDT_like"/>
    <property type="match status" value="1"/>
</dbReference>
<comment type="pathway">
    <text evidence="1">Amino-acid biosynthesis; L-phenylalanine biosynthesis; phenylpyruvate from prephenate: step 1/1.</text>
</comment>
<evidence type="ECO:0000313" key="10">
    <source>
        <dbReference type="EMBL" id="KAK0386250.1"/>
    </source>
</evidence>
<keyword evidence="3" id="KW-0028">Amino-acid biosynthesis</keyword>
<evidence type="ECO:0000259" key="9">
    <source>
        <dbReference type="PROSITE" id="PS51671"/>
    </source>
</evidence>
<dbReference type="InterPro" id="IPR008242">
    <property type="entry name" value="Chor_mutase/pphenate_deHydtase"/>
</dbReference>
<evidence type="ECO:0000256" key="5">
    <source>
        <dbReference type="ARBA" id="ARBA00023222"/>
    </source>
</evidence>
<evidence type="ECO:0000256" key="1">
    <source>
        <dbReference type="ARBA" id="ARBA00004741"/>
    </source>
</evidence>
<dbReference type="SUPFAM" id="SSF55021">
    <property type="entry name" value="ACT-like"/>
    <property type="match status" value="1"/>
</dbReference>
<organism evidence="10 11">
    <name type="scientific">Sarocladium strictum</name>
    <name type="common">Black bundle disease fungus</name>
    <name type="synonym">Acremonium strictum</name>
    <dbReference type="NCBI Taxonomy" id="5046"/>
    <lineage>
        <taxon>Eukaryota</taxon>
        <taxon>Fungi</taxon>
        <taxon>Dikarya</taxon>
        <taxon>Ascomycota</taxon>
        <taxon>Pezizomycotina</taxon>
        <taxon>Sordariomycetes</taxon>
        <taxon>Hypocreomycetidae</taxon>
        <taxon>Hypocreales</taxon>
        <taxon>Sarocladiaceae</taxon>
        <taxon>Sarocladium</taxon>
    </lineage>
</organism>
<evidence type="ECO:0000256" key="2">
    <source>
        <dbReference type="ARBA" id="ARBA00013147"/>
    </source>
</evidence>
<keyword evidence="6" id="KW-0456">Lyase</keyword>
<dbReference type="AlphaFoldDB" id="A0AA39GF86"/>
<evidence type="ECO:0000259" key="8">
    <source>
        <dbReference type="PROSITE" id="PS51171"/>
    </source>
</evidence>
<evidence type="ECO:0000256" key="7">
    <source>
        <dbReference type="ARBA" id="ARBA00047848"/>
    </source>
</evidence>
<evidence type="ECO:0000256" key="4">
    <source>
        <dbReference type="ARBA" id="ARBA00023141"/>
    </source>
</evidence>
<evidence type="ECO:0000313" key="11">
    <source>
        <dbReference type="Proteomes" id="UP001175261"/>
    </source>
</evidence>
<dbReference type="PROSITE" id="PS51171">
    <property type="entry name" value="PREPHENATE_DEHYDR_3"/>
    <property type="match status" value="1"/>
</dbReference>
<dbReference type="InterPro" id="IPR002912">
    <property type="entry name" value="ACT_dom"/>
</dbReference>
<keyword evidence="5" id="KW-0584">Phenylalanine biosynthesis</keyword>
<reference evidence="10" key="1">
    <citation type="submission" date="2022-10" db="EMBL/GenBank/DDBJ databases">
        <title>Determination and structural analysis of whole genome sequence of Sarocladium strictum F4-1.</title>
        <authorList>
            <person name="Hu L."/>
            <person name="Jiang Y."/>
        </authorList>
    </citation>
    <scope>NUCLEOTIDE SEQUENCE</scope>
    <source>
        <strain evidence="10">F4-1</strain>
    </source>
</reference>
<dbReference type="GO" id="GO:0004664">
    <property type="term" value="F:prephenate dehydratase activity"/>
    <property type="evidence" value="ECO:0007669"/>
    <property type="project" value="UniProtKB-EC"/>
</dbReference>
<dbReference type="InterPro" id="IPR045865">
    <property type="entry name" value="ACT-like_dom_sf"/>
</dbReference>
<dbReference type="Gene3D" id="3.40.190.10">
    <property type="entry name" value="Periplasmic binding protein-like II"/>
    <property type="match status" value="2"/>
</dbReference>